<organism evidence="2 3">
    <name type="scientific">Candidatus Zymogenus saltonus</name>
    <dbReference type="NCBI Taxonomy" id="2844893"/>
    <lineage>
        <taxon>Bacteria</taxon>
        <taxon>Deltaproteobacteria</taxon>
        <taxon>Candidatus Zymogenia</taxon>
        <taxon>Candidatus Zymogeniales</taxon>
        <taxon>Candidatus Zymogenaceae</taxon>
        <taxon>Candidatus Zymogenus</taxon>
    </lineage>
</organism>
<sequence length="418" mass="47319">MGNLLKPAQNRQAYAKVGIFGFQGSGKTFTSALIAIGLLRLHEKMTGRKKKCAFFDTETGSDFLTETFKKEGYELLVVKSRAFVDLKAVFGEAVESDCLVLIIDSITHVWRELTESYLRKKKQDRLYFPDWNVLKPEWGEYTDIFLNSPIHTIVCGRAGWEYETEINDKGKKESFKTGTKMKAEGEFGFEPSLVLEMIRRPKDEATTKSPGKKGTIHDNVAIVLKDRADRIDGMEFVNPTFEDFEPHWRSLNLGGEHVGVETERSSENLFKKDGESYQRKKIRREKAIEDIKNAFTKQELGTSKEAKAFCLTVLEACFGTDNSVEIRDNLPLEKLEEGARLMRESIGEMAGVFKSKGPNEKVDYRKMIEVHRDRIRKEDLAADGILDDPEDIPDDHVGGSVEDAGEEAPGSSDTLFEF</sequence>
<proteinExistence type="predicted"/>
<accession>A0A9D8PS16</accession>
<feature type="region of interest" description="Disordered" evidence="1">
    <location>
        <begin position="379"/>
        <end position="418"/>
    </location>
</feature>
<dbReference type="Proteomes" id="UP000809273">
    <property type="component" value="Unassembled WGS sequence"/>
</dbReference>
<reference evidence="2" key="1">
    <citation type="journal article" date="2021" name="Environ. Microbiol.">
        <title>Genomic characterization of three novel Desulfobacterota classes expand the metabolic and phylogenetic diversity of the phylum.</title>
        <authorList>
            <person name="Murphy C.L."/>
            <person name="Biggerstaff J."/>
            <person name="Eichhorn A."/>
            <person name="Ewing E."/>
            <person name="Shahan R."/>
            <person name="Soriano D."/>
            <person name="Stewart S."/>
            <person name="VanMol K."/>
            <person name="Walker R."/>
            <person name="Walters P."/>
            <person name="Elshahed M.S."/>
            <person name="Youssef N.H."/>
        </authorList>
    </citation>
    <scope>NUCLEOTIDE SEQUENCE</scope>
    <source>
        <strain evidence="2">Zod_Metabat.24</strain>
    </source>
</reference>
<protein>
    <submittedName>
        <fullName evidence="2">AAA family ATPase</fullName>
    </submittedName>
</protein>
<gene>
    <name evidence="2" type="ORF">JW984_15090</name>
</gene>
<comment type="caution">
    <text evidence="2">The sequence shown here is derived from an EMBL/GenBank/DDBJ whole genome shotgun (WGS) entry which is preliminary data.</text>
</comment>
<dbReference type="SUPFAM" id="SSF52540">
    <property type="entry name" value="P-loop containing nucleoside triphosphate hydrolases"/>
    <property type="match status" value="1"/>
</dbReference>
<reference evidence="2" key="2">
    <citation type="submission" date="2021-01" db="EMBL/GenBank/DDBJ databases">
        <authorList>
            <person name="Hahn C.R."/>
            <person name="Youssef N.H."/>
            <person name="Elshahed M."/>
        </authorList>
    </citation>
    <scope>NUCLEOTIDE SEQUENCE</scope>
    <source>
        <strain evidence="2">Zod_Metabat.24</strain>
    </source>
</reference>
<dbReference type="Pfam" id="PF13479">
    <property type="entry name" value="AAA_24"/>
    <property type="match status" value="1"/>
</dbReference>
<evidence type="ECO:0000313" key="3">
    <source>
        <dbReference type="Proteomes" id="UP000809273"/>
    </source>
</evidence>
<dbReference type="InterPro" id="IPR027417">
    <property type="entry name" value="P-loop_NTPase"/>
</dbReference>
<dbReference type="EMBL" id="JAFGIX010000082">
    <property type="protein sequence ID" value="MBN1574520.1"/>
    <property type="molecule type" value="Genomic_DNA"/>
</dbReference>
<evidence type="ECO:0000256" key="1">
    <source>
        <dbReference type="SAM" id="MobiDB-lite"/>
    </source>
</evidence>
<dbReference type="AlphaFoldDB" id="A0A9D8PS16"/>
<name>A0A9D8PS16_9DELT</name>
<evidence type="ECO:0000313" key="2">
    <source>
        <dbReference type="EMBL" id="MBN1574520.1"/>
    </source>
</evidence>